<reference evidence="2 3" key="1">
    <citation type="submission" date="2016-03" db="EMBL/GenBank/DDBJ databases">
        <title>Cyphomyrmex costatus WGS genome.</title>
        <authorList>
            <person name="Nygaard S."/>
            <person name="Hu H."/>
            <person name="Boomsma J."/>
            <person name="Zhang G."/>
        </authorList>
    </citation>
    <scope>NUCLEOTIDE SEQUENCE [LARGE SCALE GENOMIC DNA]</scope>
    <source>
        <strain evidence="2">MS0001</strain>
        <tissue evidence="2">Whole body</tissue>
    </source>
</reference>
<name>A0A195C9C8_9HYME</name>
<feature type="compositionally biased region" description="Polar residues" evidence="1">
    <location>
        <begin position="292"/>
        <end position="301"/>
    </location>
</feature>
<dbReference type="EMBL" id="KQ978068">
    <property type="protein sequence ID" value="KYM97427.1"/>
    <property type="molecule type" value="Genomic_DNA"/>
</dbReference>
<gene>
    <name evidence="2" type="ORF">ALC62_11719</name>
</gene>
<dbReference type="AlphaFoldDB" id="A0A195C9C8"/>
<organism evidence="2 3">
    <name type="scientific">Cyphomyrmex costatus</name>
    <dbReference type="NCBI Taxonomy" id="456900"/>
    <lineage>
        <taxon>Eukaryota</taxon>
        <taxon>Metazoa</taxon>
        <taxon>Ecdysozoa</taxon>
        <taxon>Arthropoda</taxon>
        <taxon>Hexapoda</taxon>
        <taxon>Insecta</taxon>
        <taxon>Pterygota</taxon>
        <taxon>Neoptera</taxon>
        <taxon>Endopterygota</taxon>
        <taxon>Hymenoptera</taxon>
        <taxon>Apocrita</taxon>
        <taxon>Aculeata</taxon>
        <taxon>Formicoidea</taxon>
        <taxon>Formicidae</taxon>
        <taxon>Myrmicinae</taxon>
        <taxon>Cyphomyrmex</taxon>
    </lineage>
</organism>
<protein>
    <submittedName>
        <fullName evidence="2">Uncharacterized protein</fullName>
    </submittedName>
</protein>
<proteinExistence type="predicted"/>
<feature type="non-terminal residue" evidence="2">
    <location>
        <position position="1"/>
    </location>
</feature>
<accession>A0A195C9C8</accession>
<evidence type="ECO:0000313" key="3">
    <source>
        <dbReference type="Proteomes" id="UP000078542"/>
    </source>
</evidence>
<keyword evidence="3" id="KW-1185">Reference proteome</keyword>
<evidence type="ECO:0000313" key="2">
    <source>
        <dbReference type="EMBL" id="KYM97427.1"/>
    </source>
</evidence>
<feature type="region of interest" description="Disordered" evidence="1">
    <location>
        <begin position="278"/>
        <end position="301"/>
    </location>
</feature>
<sequence length="301" mass="34312">PGLVSPEYFQGLPIALGSRNQHRIDSLGFCMKRHKSLHNGAIFLTSQLGNHSKCCTLVSGTHQRYLEHCRRTVGPCQNSQCKQQPPGVSFATTALRHNAMLKVFRESGRRNATHLSPFCVSTEEGYEHFRILDAIPRILFRLNFIPLLADDKTSRVRDRKRRRAEEPCDRNCVVISPGGSAGEKPTAAREWHGDGAWLGGSLEELQQFRNCFPFFCSLNCFPRSTVLCEAPPPTPCRSTDHRTLRPFPLHPFCPLDAKASLRYTTNFSLLSLFRRRTKQQRRPSRSPEKASFSFQLERTEW</sequence>
<evidence type="ECO:0000256" key="1">
    <source>
        <dbReference type="SAM" id="MobiDB-lite"/>
    </source>
</evidence>
<dbReference type="Proteomes" id="UP000078542">
    <property type="component" value="Unassembled WGS sequence"/>
</dbReference>